<evidence type="ECO:0000256" key="3">
    <source>
        <dbReference type="ARBA" id="ARBA00022448"/>
    </source>
</evidence>
<feature type="transmembrane region" description="Helical" evidence="8">
    <location>
        <begin position="145"/>
        <end position="167"/>
    </location>
</feature>
<dbReference type="InterPro" id="IPR004776">
    <property type="entry name" value="Mem_transp_PIN-like"/>
</dbReference>
<accession>A0A6J4QHZ4</accession>
<reference evidence="9" key="1">
    <citation type="submission" date="2020-02" db="EMBL/GenBank/DDBJ databases">
        <authorList>
            <person name="Meier V. D."/>
        </authorList>
    </citation>
    <scope>NUCLEOTIDE SEQUENCE</scope>
    <source>
        <strain evidence="9">AVDCRST_MAG80</strain>
    </source>
</reference>
<evidence type="ECO:0000313" key="9">
    <source>
        <dbReference type="EMBL" id="CAA9442596.1"/>
    </source>
</evidence>
<feature type="transmembrane region" description="Helical" evidence="8">
    <location>
        <begin position="112"/>
        <end position="133"/>
    </location>
</feature>
<dbReference type="GO" id="GO:0055085">
    <property type="term" value="P:transmembrane transport"/>
    <property type="evidence" value="ECO:0007669"/>
    <property type="project" value="InterPro"/>
</dbReference>
<dbReference type="GO" id="GO:0005886">
    <property type="term" value="C:plasma membrane"/>
    <property type="evidence" value="ECO:0007669"/>
    <property type="project" value="UniProtKB-SubCell"/>
</dbReference>
<evidence type="ECO:0000256" key="7">
    <source>
        <dbReference type="ARBA" id="ARBA00023136"/>
    </source>
</evidence>
<feature type="transmembrane region" description="Helical" evidence="8">
    <location>
        <begin position="45"/>
        <end position="66"/>
    </location>
</feature>
<keyword evidence="7 8" id="KW-0472">Membrane</keyword>
<dbReference type="Gene3D" id="1.20.1530.20">
    <property type="match status" value="1"/>
</dbReference>
<keyword evidence="3" id="KW-0813">Transport</keyword>
<evidence type="ECO:0008006" key="10">
    <source>
        <dbReference type="Google" id="ProtNLM"/>
    </source>
</evidence>
<keyword evidence="4" id="KW-1003">Cell membrane</keyword>
<comment type="subcellular location">
    <subcellularLocation>
        <location evidence="1">Cell membrane</location>
        <topology evidence="1">Multi-pass membrane protein</topology>
    </subcellularLocation>
</comment>
<feature type="transmembrane region" description="Helical" evidence="8">
    <location>
        <begin position="209"/>
        <end position="228"/>
    </location>
</feature>
<keyword evidence="6 8" id="KW-1133">Transmembrane helix</keyword>
<comment type="similarity">
    <text evidence="2">Belongs to the auxin efflux carrier (TC 2.A.69) family.</text>
</comment>
<evidence type="ECO:0000256" key="5">
    <source>
        <dbReference type="ARBA" id="ARBA00022692"/>
    </source>
</evidence>
<sequence length="231" mass="24326">MAAGGMFRFSRETNTALMLSTMFTNTGNYGLPLALFAFGQQGFEQAIVFFVMQGILAQTLGIYLASSGHSGWREGAATLLRMPQLYAVGAALALRWVGPEIVTASENIANDLFRGVSLMGDAAIPILLVLLGAELARAEIDTGDVAGILVAVIVRLFAAVPISYGLAYVLGLDPLPTKLAVVLGSMPTAVNVIVLALEFDLRPKLVSSIVIVSTILSFVTLTVLLVVLRAG</sequence>
<evidence type="ECO:0000256" key="4">
    <source>
        <dbReference type="ARBA" id="ARBA00022475"/>
    </source>
</evidence>
<evidence type="ECO:0000256" key="8">
    <source>
        <dbReference type="SAM" id="Phobius"/>
    </source>
</evidence>
<evidence type="ECO:0000256" key="6">
    <source>
        <dbReference type="ARBA" id="ARBA00022989"/>
    </source>
</evidence>
<dbReference type="InterPro" id="IPR038770">
    <property type="entry name" value="Na+/solute_symporter_sf"/>
</dbReference>
<proteinExistence type="inferred from homology"/>
<keyword evidence="5 8" id="KW-0812">Transmembrane</keyword>
<organism evidence="9">
    <name type="scientific">uncultured Rubrobacteraceae bacterium</name>
    <dbReference type="NCBI Taxonomy" id="349277"/>
    <lineage>
        <taxon>Bacteria</taxon>
        <taxon>Bacillati</taxon>
        <taxon>Actinomycetota</taxon>
        <taxon>Rubrobacteria</taxon>
        <taxon>Rubrobacterales</taxon>
        <taxon>Rubrobacteraceae</taxon>
        <taxon>environmental samples</taxon>
    </lineage>
</organism>
<feature type="transmembrane region" description="Helical" evidence="8">
    <location>
        <begin position="16"/>
        <end position="39"/>
    </location>
</feature>
<gene>
    <name evidence="9" type="ORF">AVDCRST_MAG80-1463</name>
</gene>
<dbReference type="AlphaFoldDB" id="A0A6J4QHZ4"/>
<feature type="transmembrane region" description="Helical" evidence="8">
    <location>
        <begin position="179"/>
        <end position="197"/>
    </location>
</feature>
<evidence type="ECO:0000256" key="2">
    <source>
        <dbReference type="ARBA" id="ARBA00010145"/>
    </source>
</evidence>
<dbReference type="PANTHER" id="PTHR36838:SF1">
    <property type="entry name" value="SLR1864 PROTEIN"/>
    <property type="match status" value="1"/>
</dbReference>
<dbReference type="EMBL" id="CADCVC010000127">
    <property type="protein sequence ID" value="CAA9442596.1"/>
    <property type="molecule type" value="Genomic_DNA"/>
</dbReference>
<dbReference type="PANTHER" id="PTHR36838">
    <property type="entry name" value="AUXIN EFFLUX CARRIER FAMILY PROTEIN"/>
    <property type="match status" value="1"/>
</dbReference>
<dbReference type="Pfam" id="PF03547">
    <property type="entry name" value="Mem_trans"/>
    <property type="match status" value="1"/>
</dbReference>
<protein>
    <recommendedName>
        <fullName evidence="10">Auxin efflux carrier family protein</fullName>
    </recommendedName>
</protein>
<name>A0A6J4QHZ4_9ACTN</name>
<evidence type="ECO:0000256" key="1">
    <source>
        <dbReference type="ARBA" id="ARBA00004651"/>
    </source>
</evidence>